<evidence type="ECO:0000256" key="3">
    <source>
        <dbReference type="ARBA" id="ARBA00022801"/>
    </source>
</evidence>
<evidence type="ECO:0000256" key="1">
    <source>
        <dbReference type="ARBA" id="ARBA00022722"/>
    </source>
</evidence>
<keyword evidence="1" id="KW-0540">Nuclease</keyword>
<name>A0A6G8PVU4_9ACTN</name>
<dbReference type="GO" id="GO:0004518">
    <property type="term" value="F:nuclease activity"/>
    <property type="evidence" value="ECO:0007669"/>
    <property type="project" value="UniProtKB-KW"/>
</dbReference>
<sequence length="164" mass="18507">MNIGTVVVDAALALKWVSREPFSRIAKELLREWKERDVGTIAPGLLPYEVAEVLRKRVERGELSPKKARDRLKAIMDAGPVLLDLKALHNEALELAYVLERPSAYEAHYLALAEREDCELWTGDRTFWEVAKDAYPRVRWVGEGPNRPAAEEDLKGWGTTDGAP</sequence>
<dbReference type="RefSeq" id="WP_166395972.1">
    <property type="nucleotide sequence ID" value="NZ_CP045121.1"/>
</dbReference>
<evidence type="ECO:0000256" key="4">
    <source>
        <dbReference type="ARBA" id="ARBA00022842"/>
    </source>
</evidence>
<dbReference type="AlphaFoldDB" id="A0A6G8PVU4"/>
<dbReference type="InterPro" id="IPR044153">
    <property type="entry name" value="PIN_Pae0151-like"/>
</dbReference>
<evidence type="ECO:0000259" key="5">
    <source>
        <dbReference type="Pfam" id="PF01850"/>
    </source>
</evidence>
<dbReference type="SUPFAM" id="SSF88723">
    <property type="entry name" value="PIN domain-like"/>
    <property type="match status" value="1"/>
</dbReference>
<feature type="domain" description="PIN" evidence="5">
    <location>
        <begin position="6"/>
        <end position="132"/>
    </location>
</feature>
<dbReference type="InterPro" id="IPR051619">
    <property type="entry name" value="TypeII_TA_RNase_PINc/VapC"/>
</dbReference>
<accession>A0A6G8PVU4</accession>
<dbReference type="PANTHER" id="PTHR35901">
    <property type="entry name" value="RIBONUCLEASE VAPC3"/>
    <property type="match status" value="1"/>
</dbReference>
<dbReference type="PANTHER" id="PTHR35901:SF1">
    <property type="entry name" value="EXONUCLEASE VAPC9"/>
    <property type="match status" value="1"/>
</dbReference>
<dbReference type="KEGG" id="rmar:GBA65_06960"/>
<organism evidence="6 7">
    <name type="scientific">Rubrobacter marinus</name>
    <dbReference type="NCBI Taxonomy" id="2653852"/>
    <lineage>
        <taxon>Bacteria</taxon>
        <taxon>Bacillati</taxon>
        <taxon>Actinomycetota</taxon>
        <taxon>Rubrobacteria</taxon>
        <taxon>Rubrobacterales</taxon>
        <taxon>Rubrobacteraceae</taxon>
        <taxon>Rubrobacter</taxon>
    </lineage>
</organism>
<dbReference type="CDD" id="cd09873">
    <property type="entry name" value="PIN_Pae0151-like"/>
    <property type="match status" value="1"/>
</dbReference>
<keyword evidence="7" id="KW-1185">Reference proteome</keyword>
<evidence type="ECO:0000313" key="6">
    <source>
        <dbReference type="EMBL" id="QIN78295.1"/>
    </source>
</evidence>
<keyword evidence="2" id="KW-0479">Metal-binding</keyword>
<dbReference type="Gene3D" id="3.40.50.1010">
    <property type="entry name" value="5'-nuclease"/>
    <property type="match status" value="1"/>
</dbReference>
<dbReference type="EMBL" id="CP045121">
    <property type="protein sequence ID" value="QIN78295.1"/>
    <property type="molecule type" value="Genomic_DNA"/>
</dbReference>
<dbReference type="InterPro" id="IPR029060">
    <property type="entry name" value="PIN-like_dom_sf"/>
</dbReference>
<dbReference type="Proteomes" id="UP000502706">
    <property type="component" value="Chromosome"/>
</dbReference>
<gene>
    <name evidence="6" type="ORF">GBA65_06960</name>
</gene>
<evidence type="ECO:0000256" key="2">
    <source>
        <dbReference type="ARBA" id="ARBA00022723"/>
    </source>
</evidence>
<dbReference type="GO" id="GO:0016787">
    <property type="term" value="F:hydrolase activity"/>
    <property type="evidence" value="ECO:0007669"/>
    <property type="project" value="UniProtKB-KW"/>
</dbReference>
<dbReference type="InterPro" id="IPR002716">
    <property type="entry name" value="PIN_dom"/>
</dbReference>
<reference evidence="6 7" key="1">
    <citation type="submission" date="2019-10" db="EMBL/GenBank/DDBJ databases">
        <title>Rubrobacter sp nov SCSIO 52915 isolated from a deep-sea sediment in the South China Sea.</title>
        <authorList>
            <person name="Chen R.W."/>
        </authorList>
    </citation>
    <scope>NUCLEOTIDE SEQUENCE [LARGE SCALE GENOMIC DNA]</scope>
    <source>
        <strain evidence="6 7">SCSIO 52915</strain>
    </source>
</reference>
<dbReference type="Pfam" id="PF01850">
    <property type="entry name" value="PIN"/>
    <property type="match status" value="1"/>
</dbReference>
<dbReference type="GO" id="GO:0046872">
    <property type="term" value="F:metal ion binding"/>
    <property type="evidence" value="ECO:0007669"/>
    <property type="project" value="UniProtKB-KW"/>
</dbReference>
<keyword evidence="3" id="KW-0378">Hydrolase</keyword>
<evidence type="ECO:0000313" key="7">
    <source>
        <dbReference type="Proteomes" id="UP000502706"/>
    </source>
</evidence>
<proteinExistence type="predicted"/>
<keyword evidence="4" id="KW-0460">Magnesium</keyword>
<protein>
    <submittedName>
        <fullName evidence="6">PIN domain-containing protein</fullName>
    </submittedName>
</protein>